<reference evidence="2 3" key="1">
    <citation type="submission" date="2019-03" db="EMBL/GenBank/DDBJ databases">
        <title>Genomic Encyclopedia of Type Strains, Phase IV (KMG-IV): sequencing the most valuable type-strain genomes for metagenomic binning, comparative biology and taxonomic classification.</title>
        <authorList>
            <person name="Goeker M."/>
        </authorList>
    </citation>
    <scope>NUCLEOTIDE SEQUENCE [LARGE SCALE GENOMIC DNA]</scope>
    <source>
        <strain evidence="2 3">DSM 24979</strain>
    </source>
</reference>
<dbReference type="AlphaFoldDB" id="A0A4V2QAH1"/>
<evidence type="ECO:0000313" key="2">
    <source>
        <dbReference type="EMBL" id="TCL51935.1"/>
    </source>
</evidence>
<organism evidence="2 3">
    <name type="scientific">Thermolongibacillus altinsuensis</name>
    <dbReference type="NCBI Taxonomy" id="575256"/>
    <lineage>
        <taxon>Bacteria</taxon>
        <taxon>Bacillati</taxon>
        <taxon>Bacillota</taxon>
        <taxon>Bacilli</taxon>
        <taxon>Bacillales</taxon>
        <taxon>Anoxybacillaceae</taxon>
        <taxon>Thermolongibacillus</taxon>
    </lineage>
</organism>
<feature type="transmembrane region" description="Helical" evidence="1">
    <location>
        <begin position="62"/>
        <end position="85"/>
    </location>
</feature>
<proteinExistence type="predicted"/>
<keyword evidence="1" id="KW-1133">Transmembrane helix</keyword>
<protein>
    <submittedName>
        <fullName evidence="2">Stage II sporulation protein B</fullName>
    </submittedName>
</protein>
<dbReference type="RefSeq" id="WP_132947633.1">
    <property type="nucleotide sequence ID" value="NZ_SLUL01000003.1"/>
</dbReference>
<gene>
    <name evidence="2" type="ORF">EDD69_103180</name>
</gene>
<dbReference type="Proteomes" id="UP000295658">
    <property type="component" value="Unassembled WGS sequence"/>
</dbReference>
<comment type="caution">
    <text evidence="2">The sequence shown here is derived from an EMBL/GenBank/DDBJ whole genome shotgun (WGS) entry which is preliminary data.</text>
</comment>
<evidence type="ECO:0000256" key="1">
    <source>
        <dbReference type="SAM" id="Phobius"/>
    </source>
</evidence>
<sequence length="272" mass="31265">MDKPTKTITIKVNGKERPYIEEKTMERKEDLMVVEEREHNEMSSEQKARPRRWRAHSPRWRSAMVAIVLAVLLGTSFGFGVLTIIPKQEREVPASATLKEETIDEQNESRSLDPLSVFVVQGGAFTNEQTLKTYVNKLQAAHFPTLTVGKDPVYLLIGIGLRKEDLASFVEAYQQIGQETYVKPWNVSVKMNKDHRQFFEELITFSTSLFSVKTIDEEQWKTLKTMYDQLDETEKKGHLGKAYNALLAYKQTNEKAAIWQAQQHLLNVLKSS</sequence>
<dbReference type="EMBL" id="SLUL01000003">
    <property type="protein sequence ID" value="TCL51935.1"/>
    <property type="molecule type" value="Genomic_DNA"/>
</dbReference>
<dbReference type="OrthoDB" id="2964557at2"/>
<evidence type="ECO:0000313" key="3">
    <source>
        <dbReference type="Proteomes" id="UP000295658"/>
    </source>
</evidence>
<keyword evidence="3" id="KW-1185">Reference proteome</keyword>
<name>A0A4V2QAH1_9BACL</name>
<keyword evidence="1" id="KW-0812">Transmembrane</keyword>
<accession>A0A4V2QAH1</accession>
<keyword evidence="1" id="KW-0472">Membrane</keyword>